<feature type="domain" description="PD-(D/E)XK endonuclease-like" evidence="1">
    <location>
        <begin position="11"/>
        <end position="247"/>
    </location>
</feature>
<comment type="caution">
    <text evidence="2">The sequence shown here is derived from an EMBL/GenBank/DDBJ whole genome shotgun (WGS) entry which is preliminary data.</text>
</comment>
<dbReference type="EMBL" id="MHCJ01000003">
    <property type="protein sequence ID" value="OGY18715.1"/>
    <property type="molecule type" value="Genomic_DNA"/>
</dbReference>
<protein>
    <recommendedName>
        <fullName evidence="1">PD-(D/E)XK endonuclease-like domain-containing protein</fullName>
    </recommendedName>
</protein>
<accession>A0A1G1VTI7</accession>
<dbReference type="InterPro" id="IPR038726">
    <property type="entry name" value="PDDEXK_AddAB-type"/>
</dbReference>
<sequence>MPGDKYTAVWVSHSSITDFVNCPRAYFLNNIYRDPVTGHKITVISPPLALGQAIHEVIETLSHLPSEKRFREPLAMRFDHVWQKVSGVRGGFTDEKTESAYKARGKAMIKRIVNHPGPLARLAVKIKMDLPYFWLSEADNIILCGKIDWLEYLPDDSVHIIDFKTGVREEDPRSLQLPIYFLLAQRCQQHPVSKMSYWYLEQSDSPKKVPLPKPKDAEKKVLKIAKEIKLARQLKRFKCRSNGCRTCRPLEAVVRGEATLVGTDAYNQDVYIMEKPKNIEASDSVIL</sequence>
<name>A0A1G1VTI7_9BACT</name>
<dbReference type="Gene3D" id="3.90.320.10">
    <property type="match status" value="1"/>
</dbReference>
<dbReference type="InterPro" id="IPR011604">
    <property type="entry name" value="PDDEXK-like_dom_sf"/>
</dbReference>
<evidence type="ECO:0000259" key="1">
    <source>
        <dbReference type="Pfam" id="PF12705"/>
    </source>
</evidence>
<proteinExistence type="predicted"/>
<dbReference type="Proteomes" id="UP000179233">
    <property type="component" value="Unassembled WGS sequence"/>
</dbReference>
<gene>
    <name evidence="2" type="ORF">A2786_04445</name>
</gene>
<dbReference type="AlphaFoldDB" id="A0A1G1VTI7"/>
<dbReference type="Pfam" id="PF12705">
    <property type="entry name" value="PDDEXK_1"/>
    <property type="match status" value="1"/>
</dbReference>
<evidence type="ECO:0000313" key="3">
    <source>
        <dbReference type="Proteomes" id="UP000179233"/>
    </source>
</evidence>
<organism evidence="2 3">
    <name type="scientific">Candidatus Chisholmbacteria bacterium RIFCSPHIGHO2_01_FULL_52_32</name>
    <dbReference type="NCBI Taxonomy" id="1797591"/>
    <lineage>
        <taxon>Bacteria</taxon>
        <taxon>Candidatus Chisholmiibacteriota</taxon>
    </lineage>
</organism>
<evidence type="ECO:0000313" key="2">
    <source>
        <dbReference type="EMBL" id="OGY18715.1"/>
    </source>
</evidence>
<reference evidence="2 3" key="1">
    <citation type="journal article" date="2016" name="Nat. Commun.">
        <title>Thousands of microbial genomes shed light on interconnected biogeochemical processes in an aquifer system.</title>
        <authorList>
            <person name="Anantharaman K."/>
            <person name="Brown C.T."/>
            <person name="Hug L.A."/>
            <person name="Sharon I."/>
            <person name="Castelle C.J."/>
            <person name="Probst A.J."/>
            <person name="Thomas B.C."/>
            <person name="Singh A."/>
            <person name="Wilkins M.J."/>
            <person name="Karaoz U."/>
            <person name="Brodie E.L."/>
            <person name="Williams K.H."/>
            <person name="Hubbard S.S."/>
            <person name="Banfield J.F."/>
        </authorList>
    </citation>
    <scope>NUCLEOTIDE SEQUENCE [LARGE SCALE GENOMIC DNA]</scope>
</reference>